<evidence type="ECO:0000256" key="2">
    <source>
        <dbReference type="ARBA" id="ARBA00022475"/>
    </source>
</evidence>
<name>A0A7I9VIT3_9BACT</name>
<dbReference type="GO" id="GO:0016746">
    <property type="term" value="F:acyltransferase activity"/>
    <property type="evidence" value="ECO:0007669"/>
    <property type="project" value="UniProtKB-KW"/>
</dbReference>
<comment type="caution">
    <text evidence="7">The sequence shown here is derived from an EMBL/GenBank/DDBJ whole genome shotgun (WGS) entry which is preliminary data.</text>
</comment>
<evidence type="ECO:0000313" key="8">
    <source>
        <dbReference type="Proteomes" id="UP000503640"/>
    </source>
</evidence>
<keyword evidence="3" id="KW-0997">Cell inner membrane</keyword>
<keyword evidence="6" id="KW-0012">Acyltransferase</keyword>
<evidence type="ECO:0000256" key="6">
    <source>
        <dbReference type="ARBA" id="ARBA00023315"/>
    </source>
</evidence>
<reference evidence="8" key="1">
    <citation type="journal article" date="2020" name="Appl. Environ. Microbiol.">
        <title>Diazotrophic Anaeromyxobacter Isolates from Soils.</title>
        <authorList>
            <person name="Masuda Y."/>
            <person name="Yamanaka H."/>
            <person name="Xu Z.X."/>
            <person name="Shiratori Y."/>
            <person name="Aono T."/>
            <person name="Amachi S."/>
            <person name="Senoo K."/>
            <person name="Itoh H."/>
        </authorList>
    </citation>
    <scope>NUCLEOTIDE SEQUENCE [LARGE SCALE GENOMIC DNA]</scope>
    <source>
        <strain evidence="8">R267</strain>
    </source>
</reference>
<comment type="subcellular location">
    <subcellularLocation>
        <location evidence="1">Cell inner membrane</location>
    </subcellularLocation>
</comment>
<dbReference type="Proteomes" id="UP000503640">
    <property type="component" value="Unassembled WGS sequence"/>
</dbReference>
<evidence type="ECO:0000256" key="4">
    <source>
        <dbReference type="ARBA" id="ARBA00022679"/>
    </source>
</evidence>
<evidence type="ECO:0000256" key="5">
    <source>
        <dbReference type="ARBA" id="ARBA00023136"/>
    </source>
</evidence>
<dbReference type="AlphaFoldDB" id="A0A7I9VIT3"/>
<evidence type="ECO:0000256" key="3">
    <source>
        <dbReference type="ARBA" id="ARBA00022519"/>
    </source>
</evidence>
<dbReference type="GO" id="GO:0005886">
    <property type="term" value="C:plasma membrane"/>
    <property type="evidence" value="ECO:0007669"/>
    <property type="project" value="UniProtKB-SubCell"/>
</dbReference>
<proteinExistence type="predicted"/>
<dbReference type="PIRSF" id="PIRSF026649">
    <property type="entry name" value="MsbB"/>
    <property type="match status" value="1"/>
</dbReference>
<protein>
    <submittedName>
        <fullName evidence="7">Lipid A biosynthesis lauroyltransferase</fullName>
    </submittedName>
</protein>
<evidence type="ECO:0000313" key="7">
    <source>
        <dbReference type="EMBL" id="GEJ56322.1"/>
    </source>
</evidence>
<dbReference type="EMBL" id="BJTG01000002">
    <property type="protein sequence ID" value="GEJ56322.1"/>
    <property type="molecule type" value="Genomic_DNA"/>
</dbReference>
<dbReference type="Pfam" id="PF03279">
    <property type="entry name" value="Lip_A_acyltrans"/>
    <property type="match status" value="1"/>
</dbReference>
<dbReference type="CDD" id="cd07984">
    <property type="entry name" value="LPLAT_LABLAT-like"/>
    <property type="match status" value="1"/>
</dbReference>
<accession>A0A7I9VIT3</accession>
<sequence>MGDPLRPPLRPVPRWLRRALYALGALLASLAWLLGVRRQVVLANLRLAFPEKGEAERRAIARRTYRNLGRLAPEFLLVPRLTRAELDNVFVYDGWERYEAARARGKGVIACTAHFGNFELLAAAHTLRGVPITMVTRKMGKSGANDVWRRGRARAGVEDLVVRRGETLAAARRALAAGRVLGYVIDQNQPRRRAVFPTFFGVPAATSPTPAVLARRTGAAVIFILAVPMGDGRHRVLIEGPLDLPDTGDHREDALRFMQDLNDRLERRVREHPDQWYWLHRRWKTRPAEEDAAAARAASR</sequence>
<dbReference type="GO" id="GO:0009247">
    <property type="term" value="P:glycolipid biosynthetic process"/>
    <property type="evidence" value="ECO:0007669"/>
    <property type="project" value="UniProtKB-ARBA"/>
</dbReference>
<keyword evidence="2" id="KW-1003">Cell membrane</keyword>
<dbReference type="PANTHER" id="PTHR30606:SF10">
    <property type="entry name" value="PHOSPHATIDYLINOSITOL MANNOSIDE ACYLTRANSFERASE"/>
    <property type="match status" value="1"/>
</dbReference>
<keyword evidence="5" id="KW-0472">Membrane</keyword>
<keyword evidence="4 7" id="KW-0808">Transferase</keyword>
<gene>
    <name evidence="7" type="primary">lpxL</name>
    <name evidence="7" type="ORF">AMYX_10630</name>
</gene>
<dbReference type="InterPro" id="IPR004960">
    <property type="entry name" value="LipA_acyltrans"/>
</dbReference>
<keyword evidence="8" id="KW-1185">Reference proteome</keyword>
<dbReference type="RefSeq" id="WP_176063683.1">
    <property type="nucleotide sequence ID" value="NZ_BJTG01000002.1"/>
</dbReference>
<dbReference type="PANTHER" id="PTHR30606">
    <property type="entry name" value="LIPID A BIOSYNTHESIS LAUROYL ACYLTRANSFERASE"/>
    <property type="match status" value="1"/>
</dbReference>
<organism evidence="7 8">
    <name type="scientific">Anaeromyxobacter diazotrophicus</name>
    <dbReference type="NCBI Taxonomy" id="2590199"/>
    <lineage>
        <taxon>Bacteria</taxon>
        <taxon>Pseudomonadati</taxon>
        <taxon>Myxococcota</taxon>
        <taxon>Myxococcia</taxon>
        <taxon>Myxococcales</taxon>
        <taxon>Cystobacterineae</taxon>
        <taxon>Anaeromyxobacteraceae</taxon>
        <taxon>Anaeromyxobacter</taxon>
    </lineage>
</organism>
<evidence type="ECO:0000256" key="1">
    <source>
        <dbReference type="ARBA" id="ARBA00004533"/>
    </source>
</evidence>